<sequence>MKILMKPVLLGAVTALLAATAAQAGYESLEAARAAAAEQQKPLLLDFYTEW</sequence>
<feature type="signal peptide" evidence="1">
    <location>
        <begin position="1"/>
        <end position="24"/>
    </location>
</feature>
<keyword evidence="1" id="KW-0732">Signal</keyword>
<feature type="chain" id="PRO_5038144128" description="Thiol:disulfide interchange protein" evidence="1">
    <location>
        <begin position="25"/>
        <end position="51"/>
    </location>
</feature>
<dbReference type="Proteomes" id="UP000739538">
    <property type="component" value="Unassembled WGS sequence"/>
</dbReference>
<evidence type="ECO:0000313" key="2">
    <source>
        <dbReference type="EMBL" id="MCA9754784.1"/>
    </source>
</evidence>
<name>A0A956ND00_UNCEI</name>
<protein>
    <recommendedName>
        <fullName evidence="4">Thiol:disulfide interchange protein</fullName>
    </recommendedName>
</protein>
<evidence type="ECO:0000256" key="1">
    <source>
        <dbReference type="SAM" id="SignalP"/>
    </source>
</evidence>
<organism evidence="2 3">
    <name type="scientific">Eiseniibacteriota bacterium</name>
    <dbReference type="NCBI Taxonomy" id="2212470"/>
    <lineage>
        <taxon>Bacteria</taxon>
        <taxon>Candidatus Eiseniibacteriota</taxon>
    </lineage>
</organism>
<accession>A0A956ND00</accession>
<dbReference type="EMBL" id="JAGQHS010000009">
    <property type="protein sequence ID" value="MCA9754784.1"/>
    <property type="molecule type" value="Genomic_DNA"/>
</dbReference>
<comment type="caution">
    <text evidence="2">The sequence shown here is derived from an EMBL/GenBank/DDBJ whole genome shotgun (WGS) entry which is preliminary data.</text>
</comment>
<evidence type="ECO:0000313" key="3">
    <source>
        <dbReference type="Proteomes" id="UP000739538"/>
    </source>
</evidence>
<dbReference type="AlphaFoldDB" id="A0A956ND00"/>
<evidence type="ECO:0008006" key="4">
    <source>
        <dbReference type="Google" id="ProtNLM"/>
    </source>
</evidence>
<gene>
    <name evidence="2" type="ORF">KDA27_03205</name>
</gene>
<proteinExistence type="predicted"/>
<reference evidence="2" key="1">
    <citation type="submission" date="2020-04" db="EMBL/GenBank/DDBJ databases">
        <authorList>
            <person name="Zhang T."/>
        </authorList>
    </citation>
    <scope>NUCLEOTIDE SEQUENCE</scope>
    <source>
        <strain evidence="2">HKST-UBA02</strain>
    </source>
</reference>
<reference evidence="2" key="2">
    <citation type="journal article" date="2021" name="Microbiome">
        <title>Successional dynamics and alternative stable states in a saline activated sludge microbial community over 9 years.</title>
        <authorList>
            <person name="Wang Y."/>
            <person name="Ye J."/>
            <person name="Ju F."/>
            <person name="Liu L."/>
            <person name="Boyd J.A."/>
            <person name="Deng Y."/>
            <person name="Parks D.H."/>
            <person name="Jiang X."/>
            <person name="Yin X."/>
            <person name="Woodcroft B.J."/>
            <person name="Tyson G.W."/>
            <person name="Hugenholtz P."/>
            <person name="Polz M.F."/>
            <person name="Zhang T."/>
        </authorList>
    </citation>
    <scope>NUCLEOTIDE SEQUENCE</scope>
    <source>
        <strain evidence="2">HKST-UBA02</strain>
    </source>
</reference>